<dbReference type="InterPro" id="IPR027417">
    <property type="entry name" value="P-loop_NTPase"/>
</dbReference>
<organism evidence="2 3">
    <name type="scientific">Flagellimonas olearia</name>
    <dbReference type="NCBI Taxonomy" id="552546"/>
    <lineage>
        <taxon>Bacteria</taxon>
        <taxon>Pseudomonadati</taxon>
        <taxon>Bacteroidota</taxon>
        <taxon>Flavobacteriia</taxon>
        <taxon>Flavobacteriales</taxon>
        <taxon>Flavobacteriaceae</taxon>
        <taxon>Flagellimonas</taxon>
    </lineage>
</organism>
<comment type="caution">
    <text evidence="2">The sequence shown here is derived from an EMBL/GenBank/DDBJ whole genome shotgun (WGS) entry which is preliminary data.</text>
</comment>
<evidence type="ECO:0000313" key="2">
    <source>
        <dbReference type="EMBL" id="KAB7530300.1"/>
    </source>
</evidence>
<evidence type="ECO:0000313" key="3">
    <source>
        <dbReference type="Proteomes" id="UP000429785"/>
    </source>
</evidence>
<dbReference type="EMBL" id="WELG01000001">
    <property type="protein sequence ID" value="KAB7530300.1"/>
    <property type="molecule type" value="Genomic_DNA"/>
</dbReference>
<dbReference type="SUPFAM" id="SSF52540">
    <property type="entry name" value="P-loop containing nucleoside triphosphate hydrolases"/>
    <property type="match status" value="1"/>
</dbReference>
<name>A0A6I1E311_9FLAO</name>
<dbReference type="Gene3D" id="3.40.50.300">
    <property type="entry name" value="P-loop containing nucleotide triphosphate hydrolases"/>
    <property type="match status" value="1"/>
</dbReference>
<dbReference type="RefSeq" id="WP_152130233.1">
    <property type="nucleotide sequence ID" value="NZ_WELG01000001.1"/>
</dbReference>
<accession>A0A6I1E311</accession>
<protein>
    <recommendedName>
        <fullName evidence="4">ATP-binding protein</fullName>
    </recommendedName>
</protein>
<reference evidence="2 3" key="1">
    <citation type="submission" date="2019-10" db="EMBL/GenBank/DDBJ databases">
        <title>Muricauda olearia CL-SS4 JCM15563 genome.</title>
        <authorList>
            <person name="Liu L."/>
        </authorList>
    </citation>
    <scope>NUCLEOTIDE SEQUENCE [LARGE SCALE GENOMIC DNA]</scope>
    <source>
        <strain evidence="2 3">CL-SS4</strain>
    </source>
</reference>
<keyword evidence="1" id="KW-0175">Coiled coil</keyword>
<dbReference type="Proteomes" id="UP000429785">
    <property type="component" value="Unassembled WGS sequence"/>
</dbReference>
<proteinExistence type="predicted"/>
<dbReference type="AlphaFoldDB" id="A0A6I1E311"/>
<evidence type="ECO:0000256" key="1">
    <source>
        <dbReference type="SAM" id="Coils"/>
    </source>
</evidence>
<gene>
    <name evidence="2" type="ORF">F8C76_01985</name>
</gene>
<sequence length="1060" mass="122611">MEYSINTSTNIIRDSDSKFDYVVTPNAEKTFDSIIDNAKRGQKAFNLVGSFGTGKSSFLLALEKSISGNKKYFGSSFNGTSRVIKLIGEYRSLIDALNDEFSVSHDFVGNQKLFDAIYGEYDKVKKKNGALFIILDEFGKYLEYAVQNNTSQEVYFLQKLAEFVNAQDRDIVLITSIHQNILSYSNGLSKEQRDEWKKVQGRFFTLPFNEPIEQLLFLAGKVSNSGTEPKNSFLDLIKGHNLFSLTQDSLKELESSLYPLSIVSGYVLAASLQRYGQNERSLFTFLNSIFFSQFKTEGKAFELPDLYDYLYHDFYTFIIDKTNPDFNRWSAIRIALERSESIVDIDHKISEVLIKSLGLLSIFSKAGSRLDEAFFIEYLSPNFSKTTIKNTLGSLEKNKVVRFSKFDQSFKLFEGTDLDIERAILEAENRIDEIDVLKKLNSHFEFSIQIAKAETYRKGTPRLFKFQLTNTPAVNIPKDEIDGFINLIFSEKRLSGDEMANSTQKNLPILYGYFTNTSEISTTLKEIEKTEEVLRNMEDENDRVAKRELNTIIRSNKNLLHHYVMDSLYSTKVSWFDNGEAVQINSSQQFNQALSNIAHRVYPDTPTLHSELINRHKVSGSISSARKNFWNGLVTRYHEKDLGFPKDKWPAEKTIYYTLLKNTGIHREDSGQWQLGEPDKGNFDSLWRMGLRFLDSSRSTRKCITEFQDLLSTAPMKLKQGVIDFWIPTFLFIKRGDFALYNNNGFVPYVDEHILYMITRNPKEYFVKSFVLNDLRLKLFNKYRYLLKQDDLKVLDNNSFIESIRPLLVFYKNLNQYAKTTKTISGRAIRLRETIAKAIDPEETFFEKMPIALGYNLNELSTDNQLFEDYIIDFQNHIEEIKNSFPNLLLRIESFICEEIVGKKVGFEEYSEIIRKRYAQIKEHHLKAHQKSFYWRITSNFNDRDSYLMALSHSILNKPLDRMNDPDEGTLKIELKKITKELDNLVDLNKAEANEGENLIKIRLSTIDNGDSETMIRISENQKVAIENISSEIEKVFKGNEKLRLSVLASLINREISKNE</sequence>
<feature type="coiled-coil region" evidence="1">
    <location>
        <begin position="520"/>
        <end position="547"/>
    </location>
</feature>
<dbReference type="OrthoDB" id="856045at2"/>
<evidence type="ECO:0008006" key="4">
    <source>
        <dbReference type="Google" id="ProtNLM"/>
    </source>
</evidence>